<sequence>MTTKNQLMQQLCRSVPLDPMELSLTDLGLINPDELPLDLPCLPLKSMAHVDAFENLLLNIAYFKQIVLFLGALGGTDTFDTTRRVMSKLMTNRLAVSFNWAGRPPKRAFRQMLCKNLVINAVRQNPMLPQPVLECEIEQHIKKWLRYASGRNQDI</sequence>
<name>A0A9C6TYL2_FRAOC</name>
<dbReference type="AlphaFoldDB" id="A0A9C6TYL2"/>
<evidence type="ECO:0000313" key="2">
    <source>
        <dbReference type="RefSeq" id="XP_052122646.1"/>
    </source>
</evidence>
<dbReference type="GeneID" id="127749254"/>
<dbReference type="OrthoDB" id="6780942at2759"/>
<dbReference type="Proteomes" id="UP000504606">
    <property type="component" value="Unplaced"/>
</dbReference>
<dbReference type="RefSeq" id="XP_052122646.1">
    <property type="nucleotide sequence ID" value="XM_052266686.1"/>
</dbReference>
<protein>
    <submittedName>
        <fullName evidence="2">Uncharacterized protein LOC127749254</fullName>
    </submittedName>
</protein>
<dbReference type="KEGG" id="foc:127749254"/>
<accession>A0A9C6TYL2</accession>
<keyword evidence="1" id="KW-1185">Reference proteome</keyword>
<gene>
    <name evidence="2" type="primary">LOC127749254</name>
</gene>
<evidence type="ECO:0000313" key="1">
    <source>
        <dbReference type="Proteomes" id="UP000504606"/>
    </source>
</evidence>
<reference evidence="2" key="1">
    <citation type="submission" date="2025-08" db="UniProtKB">
        <authorList>
            <consortium name="RefSeq"/>
        </authorList>
    </citation>
    <scope>IDENTIFICATION</scope>
    <source>
        <tissue evidence="2">Whole organism</tissue>
    </source>
</reference>
<organism evidence="1 2">
    <name type="scientific">Frankliniella occidentalis</name>
    <name type="common">Western flower thrips</name>
    <name type="synonym">Euthrips occidentalis</name>
    <dbReference type="NCBI Taxonomy" id="133901"/>
    <lineage>
        <taxon>Eukaryota</taxon>
        <taxon>Metazoa</taxon>
        <taxon>Ecdysozoa</taxon>
        <taxon>Arthropoda</taxon>
        <taxon>Hexapoda</taxon>
        <taxon>Insecta</taxon>
        <taxon>Pterygota</taxon>
        <taxon>Neoptera</taxon>
        <taxon>Paraneoptera</taxon>
        <taxon>Thysanoptera</taxon>
        <taxon>Terebrantia</taxon>
        <taxon>Thripoidea</taxon>
        <taxon>Thripidae</taxon>
        <taxon>Frankliniella</taxon>
    </lineage>
</organism>
<dbReference type="PANTHER" id="PTHR34153">
    <property type="entry name" value="SI:CH211-262H13.3-RELATED-RELATED"/>
    <property type="match status" value="1"/>
</dbReference>
<dbReference type="PANTHER" id="PTHR34153:SF2">
    <property type="entry name" value="SI:CH211-262H13.3-RELATED"/>
    <property type="match status" value="1"/>
</dbReference>
<proteinExistence type="predicted"/>